<evidence type="ECO:0000256" key="6">
    <source>
        <dbReference type="ARBA" id="ARBA00022962"/>
    </source>
</evidence>
<evidence type="ECO:0000256" key="2">
    <source>
        <dbReference type="ARBA" id="ARBA00010138"/>
    </source>
</evidence>
<evidence type="ECO:0000256" key="10">
    <source>
        <dbReference type="PIRSR" id="PIRSR000485-2"/>
    </source>
</evidence>
<evidence type="ECO:0000256" key="1">
    <source>
        <dbReference type="ARBA" id="ARBA00005209"/>
    </source>
</evidence>
<comment type="cofactor">
    <cofactor evidence="7 10">
        <name>Mg(2+)</name>
        <dbReference type="ChEBI" id="CHEBI:18420"/>
    </cofactor>
    <text evidence="7 10">Binds 1 Mg(2+) ion per subunit.</text>
</comment>
<keyword evidence="7 10" id="KW-0479">Metal-binding</keyword>
<dbReference type="CDD" id="cd00715">
    <property type="entry name" value="GPATase_N"/>
    <property type="match status" value="1"/>
</dbReference>
<evidence type="ECO:0000256" key="4">
    <source>
        <dbReference type="ARBA" id="ARBA00022679"/>
    </source>
</evidence>
<name>A0A9W6B242_9LACO</name>
<dbReference type="InterPro" id="IPR029055">
    <property type="entry name" value="Ntn_hydrolases_N"/>
</dbReference>
<dbReference type="PIRSF" id="PIRSF000485">
    <property type="entry name" value="Amd_phspho_trans"/>
    <property type="match status" value="1"/>
</dbReference>
<evidence type="ECO:0000256" key="5">
    <source>
        <dbReference type="ARBA" id="ARBA00022755"/>
    </source>
</evidence>
<dbReference type="NCBIfam" id="TIGR01134">
    <property type="entry name" value="purF"/>
    <property type="match status" value="1"/>
</dbReference>
<dbReference type="SUPFAM" id="SSF53271">
    <property type="entry name" value="PRTase-like"/>
    <property type="match status" value="1"/>
</dbReference>
<keyword evidence="5 7" id="KW-0658">Purine biosynthesis</keyword>
<evidence type="ECO:0000259" key="11">
    <source>
        <dbReference type="PROSITE" id="PS51278"/>
    </source>
</evidence>
<dbReference type="GO" id="GO:0009113">
    <property type="term" value="P:purine nucleobase biosynthetic process"/>
    <property type="evidence" value="ECO:0007669"/>
    <property type="project" value="UniProtKB-UniRule"/>
</dbReference>
<dbReference type="Gene3D" id="3.60.20.10">
    <property type="entry name" value="Glutamine Phosphoribosylpyrophosphate, subunit 1, domain 1"/>
    <property type="match status" value="1"/>
</dbReference>
<keyword evidence="13" id="KW-1185">Reference proteome</keyword>
<dbReference type="EMBL" id="BRPL01000004">
    <property type="protein sequence ID" value="GLB47457.1"/>
    <property type="molecule type" value="Genomic_DNA"/>
</dbReference>
<dbReference type="HAMAP" id="MF_01931">
    <property type="entry name" value="PurF"/>
    <property type="match status" value="1"/>
</dbReference>
<keyword evidence="4 7" id="KW-0808">Transferase</keyword>
<keyword evidence="6 7" id="KW-0315">Glutamine amidotransferase</keyword>
<dbReference type="InterPro" id="IPR005854">
    <property type="entry name" value="PurF"/>
</dbReference>
<dbReference type="GO" id="GO:0000287">
    <property type="term" value="F:magnesium ion binding"/>
    <property type="evidence" value="ECO:0007669"/>
    <property type="project" value="UniProtKB-UniRule"/>
</dbReference>
<dbReference type="PROSITE" id="PS51278">
    <property type="entry name" value="GATASE_TYPE_2"/>
    <property type="match status" value="1"/>
</dbReference>
<dbReference type="InterPro" id="IPR035584">
    <property type="entry name" value="PurF_N"/>
</dbReference>
<feature type="binding site" evidence="7 10">
    <location>
        <position position="360"/>
    </location>
    <ligand>
        <name>Mg(2+)</name>
        <dbReference type="ChEBI" id="CHEBI:18420"/>
    </ligand>
</feature>
<feature type="active site" description="Nucleophile" evidence="7 9">
    <location>
        <position position="12"/>
    </location>
</feature>
<feature type="domain" description="Glutamine amidotransferase type-2" evidence="11">
    <location>
        <begin position="12"/>
        <end position="233"/>
    </location>
</feature>
<dbReference type="InterPro" id="IPR029057">
    <property type="entry name" value="PRTase-like"/>
</dbReference>
<evidence type="ECO:0000256" key="3">
    <source>
        <dbReference type="ARBA" id="ARBA00022676"/>
    </source>
</evidence>
<dbReference type="RefSeq" id="WP_286136996.1">
    <property type="nucleotide sequence ID" value="NZ_BRPL01000004.1"/>
</dbReference>
<comment type="pathway">
    <text evidence="1 7 8">Purine metabolism; IMP biosynthesis via de novo pathway; N(1)-(5-phospho-D-ribosyl)glycinamide from 5-phospho-alpha-D-ribose 1-diphosphate: step 1/2.</text>
</comment>
<keyword evidence="7 10" id="KW-0460">Magnesium</keyword>
<feature type="binding site" evidence="7 10">
    <location>
        <position position="297"/>
    </location>
    <ligand>
        <name>Mg(2+)</name>
        <dbReference type="ChEBI" id="CHEBI:18420"/>
    </ligand>
</feature>
<dbReference type="Pfam" id="PF13537">
    <property type="entry name" value="GATase_7"/>
    <property type="match status" value="1"/>
</dbReference>
<dbReference type="AlphaFoldDB" id="A0A9W6B242"/>
<comment type="caution">
    <text evidence="12">The sequence shown here is derived from an EMBL/GenBank/DDBJ whole genome shotgun (WGS) entry which is preliminary data.</text>
</comment>
<organism evidence="12 13">
    <name type="scientific">Philodulcilactobacillus myokoensis</name>
    <dbReference type="NCBI Taxonomy" id="2929573"/>
    <lineage>
        <taxon>Bacteria</taxon>
        <taxon>Bacillati</taxon>
        <taxon>Bacillota</taxon>
        <taxon>Bacilli</taxon>
        <taxon>Lactobacillales</taxon>
        <taxon>Lactobacillaceae</taxon>
        <taxon>Philodulcilactobacillus</taxon>
    </lineage>
</organism>
<accession>A0A9W6B242</accession>
<sequence>MPIEAKSLNEECGLFGIWNQKHAAYLTYDGLHALQHRGQEGAGIVANQNGHLKRHKGLGLLTHVFNKPEYLESLPGKAALGHVRYSTAGSHGIENIQPMMFTGIHAYPFALAHNGNLTNAKTLRKQLTDDGQTFKASSDSEILGKLIENNPKPNFIDRLKDSLNQIRGGFAFILMTPDSMIAALDPNGFRPLVIGKRDDGSTIICSETCALDQVHAKYVRDVEPGEIVIVNDDGIKSEKFTDNTELSVCSMEYIYFSRPDSVIRGVSVSRARHRMGQILAKEQPTPNADVVMAVPNSSFEAAIGYSTASGIPFDMGLVKNQYVARTFIEPTQSEREHGVRMKLSVVRPAVEGKNIVLVDDSIVRGTTSKYIVRLLKANGAKSVNVRIASPVLKFPCFYGIDIRTADELIGAHYSVDGIRKQIESDSLGYLSVNGLTKAIGHLSNNQYNGLCTAYFDGNYPTKLYDYQKEFDEEAKDLGLYKGMKA</sequence>
<dbReference type="CDD" id="cd06223">
    <property type="entry name" value="PRTases_typeI"/>
    <property type="match status" value="1"/>
</dbReference>
<reference evidence="12" key="2">
    <citation type="journal article" date="2023" name="PLoS ONE">
        <title>Philodulcilactobacillus myokoensis gen. nov., sp. nov., a fructophilic, acidophilic, and agar-phobic lactic acid bacterium isolated from fermented vegetable extracts.</title>
        <authorList>
            <person name="Kouya T."/>
            <person name="Ishiyama Y."/>
            <person name="Ohashi S."/>
            <person name="Kumakubo R."/>
            <person name="Yamazaki T."/>
            <person name="Otaki T."/>
        </authorList>
    </citation>
    <scope>NUCLEOTIDE SEQUENCE</scope>
    <source>
        <strain evidence="12">WR16-4</strain>
    </source>
</reference>
<dbReference type="InterPro" id="IPR000836">
    <property type="entry name" value="PRTase_dom"/>
</dbReference>
<keyword evidence="3 7" id="KW-0328">Glycosyltransferase</keyword>
<dbReference type="GO" id="GO:0006189">
    <property type="term" value="P:'de novo' IMP biosynthetic process"/>
    <property type="evidence" value="ECO:0007669"/>
    <property type="project" value="UniProtKB-UniRule"/>
</dbReference>
<evidence type="ECO:0000313" key="13">
    <source>
        <dbReference type="Proteomes" id="UP001144204"/>
    </source>
</evidence>
<feature type="binding site" evidence="7 10">
    <location>
        <position position="359"/>
    </location>
    <ligand>
        <name>Mg(2+)</name>
        <dbReference type="ChEBI" id="CHEBI:18420"/>
    </ligand>
</feature>
<dbReference type="PANTHER" id="PTHR11907">
    <property type="entry name" value="AMIDOPHOSPHORIBOSYLTRANSFERASE"/>
    <property type="match status" value="1"/>
</dbReference>
<dbReference type="SUPFAM" id="SSF56235">
    <property type="entry name" value="N-terminal nucleophile aminohydrolases (Ntn hydrolases)"/>
    <property type="match status" value="1"/>
</dbReference>
<dbReference type="Proteomes" id="UP001144204">
    <property type="component" value="Unassembled WGS sequence"/>
</dbReference>
<reference evidence="12" key="1">
    <citation type="submission" date="2022-07" db="EMBL/GenBank/DDBJ databases">
        <authorList>
            <person name="Kouya T."/>
            <person name="Ishiyama Y."/>
        </authorList>
    </citation>
    <scope>NUCLEOTIDE SEQUENCE</scope>
    <source>
        <strain evidence="12">WR16-4</strain>
    </source>
</reference>
<evidence type="ECO:0000256" key="8">
    <source>
        <dbReference type="PIRNR" id="PIRNR000485"/>
    </source>
</evidence>
<evidence type="ECO:0000313" key="12">
    <source>
        <dbReference type="EMBL" id="GLB47457.1"/>
    </source>
</evidence>
<dbReference type="EC" id="2.4.2.14" evidence="7"/>
<evidence type="ECO:0000256" key="7">
    <source>
        <dbReference type="HAMAP-Rule" id="MF_01931"/>
    </source>
</evidence>
<protein>
    <recommendedName>
        <fullName evidence="7">Amidophosphoribosyltransferase</fullName>
        <shortName evidence="7">ATase</shortName>
        <ecNumber evidence="7">2.4.2.14</ecNumber>
    </recommendedName>
    <alternativeName>
        <fullName evidence="7">Glutamine phosphoribosylpyrophosphate amidotransferase</fullName>
        <shortName evidence="7">GPATase</shortName>
    </alternativeName>
</protein>
<comment type="catalytic activity">
    <reaction evidence="7 8">
        <text>5-phospho-beta-D-ribosylamine + L-glutamate + diphosphate = 5-phospho-alpha-D-ribose 1-diphosphate + L-glutamine + H2O</text>
        <dbReference type="Rhea" id="RHEA:14905"/>
        <dbReference type="ChEBI" id="CHEBI:15377"/>
        <dbReference type="ChEBI" id="CHEBI:29985"/>
        <dbReference type="ChEBI" id="CHEBI:33019"/>
        <dbReference type="ChEBI" id="CHEBI:58017"/>
        <dbReference type="ChEBI" id="CHEBI:58359"/>
        <dbReference type="ChEBI" id="CHEBI:58681"/>
        <dbReference type="EC" id="2.4.2.14"/>
    </reaction>
</comment>
<dbReference type="Gene3D" id="3.40.50.2020">
    <property type="match status" value="1"/>
</dbReference>
<proteinExistence type="inferred from homology"/>
<comment type="function">
    <text evidence="7">Catalyzes the formation of phosphoribosylamine from phosphoribosylpyrophosphate (PRPP) and glutamine.</text>
</comment>
<evidence type="ECO:0000256" key="9">
    <source>
        <dbReference type="PIRSR" id="PIRSR000485-1"/>
    </source>
</evidence>
<comment type="similarity">
    <text evidence="2 7 8">In the C-terminal section; belongs to the purine/pyrimidine phosphoribosyltransferase family.</text>
</comment>
<gene>
    <name evidence="7 12" type="primary">purF</name>
    <name evidence="12" type="ORF">WR164_14360</name>
</gene>
<dbReference type="GO" id="GO:0004044">
    <property type="term" value="F:amidophosphoribosyltransferase activity"/>
    <property type="evidence" value="ECO:0007669"/>
    <property type="project" value="UniProtKB-UniRule"/>
</dbReference>
<comment type="caution">
    <text evidence="7">Lacks conserved residue(s) required for the propagation of feature annotation.</text>
</comment>
<dbReference type="InterPro" id="IPR017932">
    <property type="entry name" value="GATase_2_dom"/>
</dbReference>
<dbReference type="Pfam" id="PF00156">
    <property type="entry name" value="Pribosyltran"/>
    <property type="match status" value="1"/>
</dbReference>